<dbReference type="Gene3D" id="3.55.50.30">
    <property type="match status" value="1"/>
</dbReference>
<dbReference type="Pfam" id="PF04773">
    <property type="entry name" value="FecR"/>
    <property type="match status" value="1"/>
</dbReference>
<dbReference type="InterPro" id="IPR012373">
    <property type="entry name" value="Ferrdict_sens_TM"/>
</dbReference>
<proteinExistence type="predicted"/>
<evidence type="ECO:0000313" key="5">
    <source>
        <dbReference type="Proteomes" id="UP000294850"/>
    </source>
</evidence>
<keyword evidence="1" id="KW-0812">Transmembrane</keyword>
<gene>
    <name evidence="4" type="ORF">E0F88_01660</name>
</gene>
<evidence type="ECO:0000313" key="4">
    <source>
        <dbReference type="EMBL" id="TDE18274.1"/>
    </source>
</evidence>
<dbReference type="OrthoDB" id="1523489at2"/>
<feature type="domain" description="FecR protein" evidence="2">
    <location>
        <begin position="122"/>
        <end position="218"/>
    </location>
</feature>
<name>A0A4R5DZX7_9BACT</name>
<dbReference type="PIRSF" id="PIRSF018266">
    <property type="entry name" value="FecR"/>
    <property type="match status" value="1"/>
</dbReference>
<dbReference type="Proteomes" id="UP000294850">
    <property type="component" value="Unassembled WGS sequence"/>
</dbReference>
<sequence length="335" mass="38824">MNQDITKQLIFEHFARKTSPLQRSAIDEWLTKEPSKELYYEWLEEWENTHLQYNPETDKALNSYSLFLDVNPHISLSDQDLSNPELEKPVKALGRSYWIAASVMLLCVLSAWLLRDDLFFKTYKTAYGEVSNYTLADGSTVKLNTNSTLKVPRWGFGTKTREVLLIGEANFSVKHTIDHQKFIVKTNKNFEVVVLGTEFTMHARTNFSKVVLKNGKVRLLYQEDNSNKEITMKPGELVTLSKENHIKLKTTEHAQNYSEWEEKRFVFEETSLEEVAYLLKENYGLEVEIKGKELSERMLMGSFKAKNVDELLLSISELLDINVVRQGNHVQLTDK</sequence>
<dbReference type="PANTHER" id="PTHR30273">
    <property type="entry name" value="PERIPLASMIC SIGNAL SENSOR AND SIGMA FACTOR ACTIVATOR FECR-RELATED"/>
    <property type="match status" value="1"/>
</dbReference>
<feature type="transmembrane region" description="Helical" evidence="1">
    <location>
        <begin position="96"/>
        <end position="114"/>
    </location>
</feature>
<dbReference type="InterPro" id="IPR006860">
    <property type="entry name" value="FecR"/>
</dbReference>
<dbReference type="Pfam" id="PF16344">
    <property type="entry name" value="FecR_C"/>
    <property type="match status" value="1"/>
</dbReference>
<accession>A0A4R5DZX7</accession>
<dbReference type="EMBL" id="SMFL01000001">
    <property type="protein sequence ID" value="TDE18274.1"/>
    <property type="molecule type" value="Genomic_DNA"/>
</dbReference>
<evidence type="ECO:0000256" key="1">
    <source>
        <dbReference type="SAM" id="Phobius"/>
    </source>
</evidence>
<dbReference type="GO" id="GO:0016989">
    <property type="term" value="F:sigma factor antagonist activity"/>
    <property type="evidence" value="ECO:0007669"/>
    <property type="project" value="TreeGrafter"/>
</dbReference>
<keyword evidence="1" id="KW-1133">Transmembrane helix</keyword>
<reference evidence="4 5" key="1">
    <citation type="submission" date="2019-03" db="EMBL/GenBank/DDBJ databases">
        <title>Dyadobacter AR-3-6 sp. nov., isolated from arctic soil.</title>
        <authorList>
            <person name="Chaudhary D.K."/>
        </authorList>
    </citation>
    <scope>NUCLEOTIDE SEQUENCE [LARGE SCALE GENOMIC DNA]</scope>
    <source>
        <strain evidence="4 5">AR-3-6</strain>
    </source>
</reference>
<dbReference type="PANTHER" id="PTHR30273:SF2">
    <property type="entry name" value="PROTEIN FECR"/>
    <property type="match status" value="1"/>
</dbReference>
<evidence type="ECO:0000259" key="3">
    <source>
        <dbReference type="Pfam" id="PF16344"/>
    </source>
</evidence>
<evidence type="ECO:0000259" key="2">
    <source>
        <dbReference type="Pfam" id="PF04773"/>
    </source>
</evidence>
<dbReference type="RefSeq" id="WP_131956020.1">
    <property type="nucleotide sequence ID" value="NZ_SMFL01000001.1"/>
</dbReference>
<keyword evidence="1" id="KW-0472">Membrane</keyword>
<protein>
    <submittedName>
        <fullName evidence="4">DUF4974 domain-containing protein</fullName>
    </submittedName>
</protein>
<comment type="caution">
    <text evidence="4">The sequence shown here is derived from an EMBL/GenBank/DDBJ whole genome shotgun (WGS) entry which is preliminary data.</text>
</comment>
<organism evidence="4 5">
    <name type="scientific">Dyadobacter psychrotolerans</name>
    <dbReference type="NCBI Taxonomy" id="2541721"/>
    <lineage>
        <taxon>Bacteria</taxon>
        <taxon>Pseudomonadati</taxon>
        <taxon>Bacteroidota</taxon>
        <taxon>Cytophagia</taxon>
        <taxon>Cytophagales</taxon>
        <taxon>Spirosomataceae</taxon>
        <taxon>Dyadobacter</taxon>
    </lineage>
</organism>
<feature type="domain" description="Protein FecR C-terminal" evidence="3">
    <location>
        <begin position="264"/>
        <end position="330"/>
    </location>
</feature>
<dbReference type="AlphaFoldDB" id="A0A4R5DZX7"/>
<dbReference type="Gene3D" id="2.60.120.1440">
    <property type="match status" value="1"/>
</dbReference>
<dbReference type="InterPro" id="IPR032508">
    <property type="entry name" value="FecR_C"/>
</dbReference>
<keyword evidence="5" id="KW-1185">Reference proteome</keyword>